<accession>A0A9J6AKE6</accession>
<dbReference type="Proteomes" id="UP000824120">
    <property type="component" value="Chromosome 2"/>
</dbReference>
<reference evidence="1 2" key="1">
    <citation type="submission" date="2020-09" db="EMBL/GenBank/DDBJ databases">
        <title>De no assembly of potato wild relative species, Solanum commersonii.</title>
        <authorList>
            <person name="Cho K."/>
        </authorList>
    </citation>
    <scope>NUCLEOTIDE SEQUENCE [LARGE SCALE GENOMIC DNA]</scope>
    <source>
        <strain evidence="1">LZ3.2</strain>
        <tissue evidence="1">Leaf</tissue>
    </source>
</reference>
<proteinExistence type="predicted"/>
<organism evidence="1 2">
    <name type="scientific">Solanum commersonii</name>
    <name type="common">Commerson's wild potato</name>
    <name type="synonym">Commerson's nightshade</name>
    <dbReference type="NCBI Taxonomy" id="4109"/>
    <lineage>
        <taxon>Eukaryota</taxon>
        <taxon>Viridiplantae</taxon>
        <taxon>Streptophyta</taxon>
        <taxon>Embryophyta</taxon>
        <taxon>Tracheophyta</taxon>
        <taxon>Spermatophyta</taxon>
        <taxon>Magnoliopsida</taxon>
        <taxon>eudicotyledons</taxon>
        <taxon>Gunneridae</taxon>
        <taxon>Pentapetalae</taxon>
        <taxon>asterids</taxon>
        <taxon>lamiids</taxon>
        <taxon>Solanales</taxon>
        <taxon>Solanaceae</taxon>
        <taxon>Solanoideae</taxon>
        <taxon>Solaneae</taxon>
        <taxon>Solanum</taxon>
    </lineage>
</organism>
<sequence length="73" mass="8015">MLLISPPTTTEHLMSLSPMAVAGNFEPLEIMNETGCVVVLKLRLGHWYYHGSPLAKLGLPETSKMSRNALSFS</sequence>
<name>A0A9J6AKE6_SOLCO</name>
<evidence type="ECO:0000313" key="2">
    <source>
        <dbReference type="Proteomes" id="UP000824120"/>
    </source>
</evidence>
<evidence type="ECO:0000313" key="1">
    <source>
        <dbReference type="EMBL" id="KAG5625109.1"/>
    </source>
</evidence>
<dbReference type="AlphaFoldDB" id="A0A9J6AKE6"/>
<dbReference type="EMBL" id="JACXVP010000002">
    <property type="protein sequence ID" value="KAG5625109.1"/>
    <property type="molecule type" value="Genomic_DNA"/>
</dbReference>
<protein>
    <submittedName>
        <fullName evidence="1">Uncharacterized protein</fullName>
    </submittedName>
</protein>
<gene>
    <name evidence="1" type="ORF">H5410_010327</name>
</gene>
<keyword evidence="2" id="KW-1185">Reference proteome</keyword>
<comment type="caution">
    <text evidence="1">The sequence shown here is derived from an EMBL/GenBank/DDBJ whole genome shotgun (WGS) entry which is preliminary data.</text>
</comment>